<evidence type="ECO:0000313" key="5">
    <source>
        <dbReference type="EMBL" id="KAK4405532.1"/>
    </source>
</evidence>
<keyword evidence="3" id="KW-0067">ATP-binding</keyword>
<keyword evidence="1" id="KW-0547">Nucleotide-binding</keyword>
<evidence type="ECO:0000313" key="6">
    <source>
        <dbReference type="Proteomes" id="UP001289374"/>
    </source>
</evidence>
<keyword evidence="6" id="KW-1185">Reference proteome</keyword>
<gene>
    <name evidence="5" type="ORF">Sango_0559700</name>
</gene>
<feature type="domain" description="Disease resistance protein winged helix" evidence="4">
    <location>
        <begin position="6"/>
        <end position="72"/>
    </location>
</feature>
<dbReference type="InterPro" id="IPR036388">
    <property type="entry name" value="WH-like_DNA-bd_sf"/>
</dbReference>
<dbReference type="InterPro" id="IPR032675">
    <property type="entry name" value="LRR_dom_sf"/>
</dbReference>
<dbReference type="Pfam" id="PF23559">
    <property type="entry name" value="WHD_DRP"/>
    <property type="match status" value="1"/>
</dbReference>
<dbReference type="Gene3D" id="1.10.10.10">
    <property type="entry name" value="Winged helix-like DNA-binding domain superfamily/Winged helix DNA-binding domain"/>
    <property type="match status" value="1"/>
</dbReference>
<accession>A0AAE1X554</accession>
<dbReference type="PANTHER" id="PTHR15140:SF37">
    <property type="entry name" value="UBIQUITIN-LIKE DOMAIN-CONTAINING PROTEIN"/>
    <property type="match status" value="1"/>
</dbReference>
<dbReference type="EMBL" id="JACGWL010000003">
    <property type="protein sequence ID" value="KAK4405532.1"/>
    <property type="molecule type" value="Genomic_DNA"/>
</dbReference>
<dbReference type="GO" id="GO:0006952">
    <property type="term" value="P:defense response"/>
    <property type="evidence" value="ECO:0007669"/>
    <property type="project" value="UniProtKB-KW"/>
</dbReference>
<protein>
    <submittedName>
        <fullName evidence="5">Late blight resistance proteinR1A-10</fullName>
    </submittedName>
</protein>
<dbReference type="AlphaFoldDB" id="A0AAE1X554"/>
<dbReference type="Gene3D" id="3.80.10.10">
    <property type="entry name" value="Ribonuclease Inhibitor"/>
    <property type="match status" value="1"/>
</dbReference>
<dbReference type="InterPro" id="IPR058922">
    <property type="entry name" value="WHD_DRP"/>
</dbReference>
<keyword evidence="2" id="KW-0611">Plant defense</keyword>
<proteinExistence type="predicted"/>
<dbReference type="SUPFAM" id="SSF52047">
    <property type="entry name" value="RNI-like"/>
    <property type="match status" value="1"/>
</dbReference>
<comment type="caution">
    <text evidence="5">The sequence shown here is derived from an EMBL/GenBank/DDBJ whole genome shotgun (WGS) entry which is preliminary data.</text>
</comment>
<evidence type="ECO:0000259" key="4">
    <source>
        <dbReference type="Pfam" id="PF23559"/>
    </source>
</evidence>
<evidence type="ECO:0000256" key="2">
    <source>
        <dbReference type="ARBA" id="ARBA00022821"/>
    </source>
</evidence>
<evidence type="ECO:0000256" key="3">
    <source>
        <dbReference type="ARBA" id="ARBA00022840"/>
    </source>
</evidence>
<organism evidence="5 6">
    <name type="scientific">Sesamum angolense</name>
    <dbReference type="NCBI Taxonomy" id="2727404"/>
    <lineage>
        <taxon>Eukaryota</taxon>
        <taxon>Viridiplantae</taxon>
        <taxon>Streptophyta</taxon>
        <taxon>Embryophyta</taxon>
        <taxon>Tracheophyta</taxon>
        <taxon>Spermatophyta</taxon>
        <taxon>Magnoliopsida</taxon>
        <taxon>eudicotyledons</taxon>
        <taxon>Gunneridae</taxon>
        <taxon>Pentapetalae</taxon>
        <taxon>asterids</taxon>
        <taxon>lamiids</taxon>
        <taxon>Lamiales</taxon>
        <taxon>Pedaliaceae</taxon>
        <taxon>Sesamum</taxon>
    </lineage>
</organism>
<evidence type="ECO:0000256" key="1">
    <source>
        <dbReference type="ARBA" id="ARBA00022741"/>
    </source>
</evidence>
<name>A0AAE1X554_9LAMI</name>
<sequence length="331" mass="38062">MGAFPNHEIRASKLIRIWVAEGFLKSKGDKILEEIAEENLKVLVDRNLLMVREWKSNGKAKSYSIHDLLRDVCVKKAGEDKFLHVKNRQVHRVPEDSSTFPRRIAEGVGCTAHRIPSVPNRNPGTSQLMLLGFLLQFRLPSAISRLWNLQTLIVGSSISYFELPSEIWEMPELRHIKFRNSRISIDREYQIPFVHDKLQTISVMKADLLISSNFLGSIPNIKNLGIYSWEMQPSDQEWEPTEGEFSSLQFLLLEKLNLVHWKADETHFPRLRHLVIRDCSALEEIPRGIGDIPTLEIIELDECNTSIVASAKQIQEDQRQYGNDGLEVRIC</sequence>
<reference evidence="5" key="2">
    <citation type="journal article" date="2024" name="Plant">
        <title>Genomic evolution and insights into agronomic trait innovations of Sesamum species.</title>
        <authorList>
            <person name="Miao H."/>
            <person name="Wang L."/>
            <person name="Qu L."/>
            <person name="Liu H."/>
            <person name="Sun Y."/>
            <person name="Le M."/>
            <person name="Wang Q."/>
            <person name="Wei S."/>
            <person name="Zheng Y."/>
            <person name="Lin W."/>
            <person name="Duan Y."/>
            <person name="Cao H."/>
            <person name="Xiong S."/>
            <person name="Wang X."/>
            <person name="Wei L."/>
            <person name="Li C."/>
            <person name="Ma Q."/>
            <person name="Ju M."/>
            <person name="Zhao R."/>
            <person name="Li G."/>
            <person name="Mu C."/>
            <person name="Tian Q."/>
            <person name="Mei H."/>
            <person name="Zhang T."/>
            <person name="Gao T."/>
            <person name="Zhang H."/>
        </authorList>
    </citation>
    <scope>NUCLEOTIDE SEQUENCE</scope>
    <source>
        <strain evidence="5">K16</strain>
    </source>
</reference>
<dbReference type="Proteomes" id="UP001289374">
    <property type="component" value="Unassembled WGS sequence"/>
</dbReference>
<dbReference type="PANTHER" id="PTHR15140">
    <property type="entry name" value="TUBULIN-SPECIFIC CHAPERONE E"/>
    <property type="match status" value="1"/>
</dbReference>
<reference evidence="5" key="1">
    <citation type="submission" date="2020-06" db="EMBL/GenBank/DDBJ databases">
        <authorList>
            <person name="Li T."/>
            <person name="Hu X."/>
            <person name="Zhang T."/>
            <person name="Song X."/>
            <person name="Zhang H."/>
            <person name="Dai N."/>
            <person name="Sheng W."/>
            <person name="Hou X."/>
            <person name="Wei L."/>
        </authorList>
    </citation>
    <scope>NUCLEOTIDE SEQUENCE</scope>
    <source>
        <strain evidence="5">K16</strain>
        <tissue evidence="5">Leaf</tissue>
    </source>
</reference>